<dbReference type="PATRIC" id="fig|762967.3.peg.938"/>
<dbReference type="SMART" id="SM00842">
    <property type="entry name" value="FtsA"/>
    <property type="match status" value="1"/>
</dbReference>
<dbReference type="Pfam" id="PF14450">
    <property type="entry name" value="FtsA"/>
    <property type="match status" value="1"/>
</dbReference>
<dbReference type="InterPro" id="IPR043129">
    <property type="entry name" value="ATPase_NBD"/>
</dbReference>
<dbReference type="CDD" id="cd24048">
    <property type="entry name" value="ASKHA_NBD_FtsA"/>
    <property type="match status" value="1"/>
</dbReference>
<protein>
    <recommendedName>
        <fullName evidence="5 6">Cell division protein FtsA</fullName>
    </recommendedName>
</protein>
<evidence type="ECO:0000256" key="2">
    <source>
        <dbReference type="ARBA" id="ARBA00022618"/>
    </source>
</evidence>
<evidence type="ECO:0000313" key="9">
    <source>
        <dbReference type="Proteomes" id="UP000004956"/>
    </source>
</evidence>
<evidence type="ECO:0000313" key="8">
    <source>
        <dbReference type="EMBL" id="EHY31436.1"/>
    </source>
</evidence>
<dbReference type="InterPro" id="IPR020823">
    <property type="entry name" value="Cell_div_FtsA"/>
</dbReference>
<dbReference type="OrthoDB" id="9810567at2"/>
<feature type="domain" description="SHS2" evidence="7">
    <location>
        <begin position="9"/>
        <end position="202"/>
    </location>
</feature>
<keyword evidence="1 5" id="KW-1003">Cell membrane</keyword>
<dbReference type="STRING" id="762967.HMPREF9440_01189"/>
<evidence type="ECO:0000256" key="6">
    <source>
        <dbReference type="PIRNR" id="PIRNR003101"/>
    </source>
</evidence>
<comment type="similarity">
    <text evidence="5 6">Belongs to the FtsA/MreB family.</text>
</comment>
<keyword evidence="9" id="KW-1185">Reference proteome</keyword>
<dbReference type="PIRSF" id="PIRSF003101">
    <property type="entry name" value="FtsA"/>
    <property type="match status" value="1"/>
</dbReference>
<comment type="subcellular location">
    <subcellularLocation>
        <location evidence="5">Cell membrane</location>
        <topology evidence="5">Peripheral membrane protein</topology>
        <orientation evidence="5">Cytoplasmic side</orientation>
    </subcellularLocation>
    <text evidence="5">Localizes to the Z ring in an FtsZ-dependent manner. Targeted to the membrane through a conserved C-terminal amphipathic helix.</text>
</comment>
<dbReference type="GO" id="GO:0043093">
    <property type="term" value="P:FtsZ-dependent cytokinesis"/>
    <property type="evidence" value="ECO:0007669"/>
    <property type="project" value="UniProtKB-UniRule"/>
</dbReference>
<comment type="caution">
    <text evidence="8">The sequence shown here is derived from an EMBL/GenBank/DDBJ whole genome shotgun (WGS) entry which is preliminary data.</text>
</comment>
<dbReference type="HOGENOM" id="CLU_037850_3_2_4"/>
<evidence type="ECO:0000256" key="4">
    <source>
        <dbReference type="ARBA" id="ARBA00023306"/>
    </source>
</evidence>
<gene>
    <name evidence="5" type="primary">ftsA</name>
    <name evidence="8" type="ORF">HMPREF9440_01189</name>
</gene>
<accession>H3KEM5</accession>
<comment type="function">
    <text evidence="5 6">Cell division protein that is involved in the assembly of the Z ring. May serve as a membrane anchor for the Z ring.</text>
</comment>
<evidence type="ECO:0000256" key="1">
    <source>
        <dbReference type="ARBA" id="ARBA00022475"/>
    </source>
</evidence>
<name>H3KEM5_9BURK</name>
<evidence type="ECO:0000259" key="7">
    <source>
        <dbReference type="SMART" id="SM00842"/>
    </source>
</evidence>
<dbReference type="PANTHER" id="PTHR32432">
    <property type="entry name" value="CELL DIVISION PROTEIN FTSA-RELATED"/>
    <property type="match status" value="1"/>
</dbReference>
<dbReference type="PANTHER" id="PTHR32432:SF4">
    <property type="entry name" value="CELL DIVISION PROTEIN FTSA"/>
    <property type="match status" value="1"/>
</dbReference>
<dbReference type="Proteomes" id="UP000004956">
    <property type="component" value="Unassembled WGS sequence"/>
</dbReference>
<dbReference type="GO" id="GO:0032153">
    <property type="term" value="C:cell division site"/>
    <property type="evidence" value="ECO:0007669"/>
    <property type="project" value="UniProtKB-UniRule"/>
</dbReference>
<keyword evidence="2 5" id="KW-0132">Cell division</keyword>
<evidence type="ECO:0000256" key="3">
    <source>
        <dbReference type="ARBA" id="ARBA00023136"/>
    </source>
</evidence>
<dbReference type="Gene3D" id="3.30.420.40">
    <property type="match status" value="1"/>
</dbReference>
<dbReference type="GO" id="GO:0009898">
    <property type="term" value="C:cytoplasmic side of plasma membrane"/>
    <property type="evidence" value="ECO:0007669"/>
    <property type="project" value="UniProtKB-UniRule"/>
</dbReference>
<dbReference type="AlphaFoldDB" id="H3KEM5"/>
<reference evidence="8 9" key="1">
    <citation type="submission" date="2011-11" db="EMBL/GenBank/DDBJ databases">
        <authorList>
            <person name="Weinstock G."/>
            <person name="Sodergren E."/>
            <person name="Clifton S."/>
            <person name="Fulton L."/>
            <person name="Fulton B."/>
            <person name="Courtney L."/>
            <person name="Fronick C."/>
            <person name="Harrison M."/>
            <person name="Strong C."/>
            <person name="Farmer C."/>
            <person name="Delahaunty K."/>
            <person name="Markovic C."/>
            <person name="Hall O."/>
            <person name="Minx P."/>
            <person name="Tomlinson C."/>
            <person name="Mitreva M."/>
            <person name="Hou S."/>
            <person name="Chen J."/>
            <person name="Wollam A."/>
            <person name="Pepin K.H."/>
            <person name="Johnson M."/>
            <person name="Bhonagiri V."/>
            <person name="Zhang X."/>
            <person name="Suruliraj S."/>
            <person name="Warren W."/>
            <person name="Chinwalla A."/>
            <person name="Mardis E.R."/>
            <person name="Wilson R.K."/>
        </authorList>
    </citation>
    <scope>NUCLEOTIDE SEQUENCE [LARGE SCALE GENOMIC DNA]</scope>
    <source>
        <strain evidence="8 9">YIT 11816</strain>
    </source>
</reference>
<dbReference type="Pfam" id="PF02491">
    <property type="entry name" value="SHS2_FTSA"/>
    <property type="match status" value="1"/>
</dbReference>
<dbReference type="RefSeq" id="WP_008542037.1">
    <property type="nucleotide sequence ID" value="NZ_JH604948.1"/>
</dbReference>
<evidence type="ECO:0000256" key="5">
    <source>
        <dbReference type="HAMAP-Rule" id="MF_02033"/>
    </source>
</evidence>
<dbReference type="SUPFAM" id="SSF53067">
    <property type="entry name" value="Actin-like ATPase domain"/>
    <property type="match status" value="2"/>
</dbReference>
<dbReference type="EMBL" id="AFBQ01000161">
    <property type="protein sequence ID" value="EHY31436.1"/>
    <property type="molecule type" value="Genomic_DNA"/>
</dbReference>
<comment type="subunit">
    <text evidence="5">Self-interacts. Interacts with FtsZ.</text>
</comment>
<proteinExistence type="inferred from homology"/>
<keyword evidence="4 5" id="KW-0131">Cell cycle</keyword>
<sequence length="415" mass="44779">MAQDTDEVVVALDVGSQKVLCVVAKPGEAPGTCQVLGFGHVASDGIVEGTVVSIEAAVRSVRHAVSEAFYTSGVPISQVWAAIGGKSMTSASCEGTAVVRGNEVHDAEVTIARQNARDHAEATAQTNGRDLIKLIPQGFEIGDAVVLEPNTPEGLAGSRLVCRVHAVYGSALNAENLKRCLARSELELVGYEPHPWAAAKAVLTPSEMICGTAVIDIGAQTTSIAVFSGKMLRHTEVCKWGSERLTMDLSQVLGISLEEAEELKVRVGRCSLKEVIPGEMVQAKDPSVSYSRELVAKTLAARVREFFRLYEEHLRTAGVWDEVGAIVLTGGGAHLQDIDVLARETTGKSVRIGYPRWIEGDAPMLCRPEASVAMGLVRCAFEGADAEEEKRRTHVRRRRLPQFMNRVITFFVGDY</sequence>
<dbReference type="NCBIfam" id="TIGR01174">
    <property type="entry name" value="ftsA"/>
    <property type="match status" value="1"/>
</dbReference>
<dbReference type="HAMAP" id="MF_02033">
    <property type="entry name" value="FtsA"/>
    <property type="match status" value="1"/>
</dbReference>
<keyword evidence="3 5" id="KW-0472">Membrane</keyword>
<organism evidence="8 9">
    <name type="scientific">Sutterella parvirubra YIT 11816</name>
    <dbReference type="NCBI Taxonomy" id="762967"/>
    <lineage>
        <taxon>Bacteria</taxon>
        <taxon>Pseudomonadati</taxon>
        <taxon>Pseudomonadota</taxon>
        <taxon>Betaproteobacteria</taxon>
        <taxon>Burkholderiales</taxon>
        <taxon>Sutterellaceae</taxon>
        <taxon>Sutterella</taxon>
    </lineage>
</organism>
<dbReference type="InterPro" id="IPR050696">
    <property type="entry name" value="FtsA/MreB"/>
</dbReference>
<dbReference type="InterPro" id="IPR003494">
    <property type="entry name" value="SHS2_FtsA"/>
</dbReference>